<organism evidence="3 4">
    <name type="scientific">Algimonas ampicilliniresistens</name>
    <dbReference type="NCBI Taxonomy" id="1298735"/>
    <lineage>
        <taxon>Bacteria</taxon>
        <taxon>Pseudomonadati</taxon>
        <taxon>Pseudomonadota</taxon>
        <taxon>Alphaproteobacteria</taxon>
        <taxon>Maricaulales</taxon>
        <taxon>Robiginitomaculaceae</taxon>
        <taxon>Algimonas</taxon>
    </lineage>
</organism>
<reference evidence="3" key="1">
    <citation type="journal article" date="2014" name="Int. J. Syst. Evol. Microbiol.">
        <title>Complete genome of a new Firmicutes species belonging to the dominant human colonic microbiota ('Ruminococcus bicirculans') reveals two chromosomes and a selective capacity to utilize plant glucans.</title>
        <authorList>
            <consortium name="NISC Comparative Sequencing Program"/>
            <person name="Wegmann U."/>
            <person name="Louis P."/>
            <person name="Goesmann A."/>
            <person name="Henrissat B."/>
            <person name="Duncan S.H."/>
            <person name="Flint H.J."/>
        </authorList>
    </citation>
    <scope>NUCLEOTIDE SEQUENCE</scope>
    <source>
        <strain evidence="3">NBRC 108219</strain>
    </source>
</reference>
<keyword evidence="2" id="KW-0802">TPR repeat</keyword>
<dbReference type="Proteomes" id="UP001161391">
    <property type="component" value="Unassembled WGS sequence"/>
</dbReference>
<sequence>MALLTFETAMRLLTQKKHQAVYDLAIEALRKNEKDPLAFFFIGIIASDHGQFEKALEFHAKASEHAPKNARYQAFHAKALMALGRTSEAKLRADTAAAFKTDDGFVADMIGSVYSRTGHHALALPLFRRAVRLNPKWSVFHFNHAACAQFTGDVKTAKSAYKKAVSLEPNFYRAWFSLASLETQTSDNNYLTKLESLFAKVGQDPDGRLFLGHAIAKTLEDLGRFPESLDWLEKAKAARKKRINYNRHNMTEMFAAATHAAQSRQRSQAHDVTPIFIVGLPRTGTTLVDRIVSSHAKVASAGELDLFTQLVERETQISRLNAEPFFSSAQSTDLQELGDIYAQQIAGLAEDATYLIDKTPMNFLYTGLIHQALPNARIIALRRNAMDACLSNYRQLFALEDRRFDYAFDLEDTAAYYRAFDGLMSHWRQTLPDDRFMEVGYEDIIHDQEVQTRRLLDFCELDWDPACLNFHENAAAVDTASSVQVRQPLYSGSIGRWQKYDGKLDGLKAALGALADQ</sequence>
<dbReference type="InterPro" id="IPR026634">
    <property type="entry name" value="TPST-like"/>
</dbReference>
<protein>
    <submittedName>
        <fullName evidence="3">Sulfotransferase</fullName>
    </submittedName>
</protein>
<dbReference type="Gene3D" id="1.25.40.10">
    <property type="entry name" value="Tetratricopeptide repeat domain"/>
    <property type="match status" value="2"/>
</dbReference>
<dbReference type="InterPro" id="IPR027417">
    <property type="entry name" value="P-loop_NTPase"/>
</dbReference>
<proteinExistence type="predicted"/>
<evidence type="ECO:0000313" key="4">
    <source>
        <dbReference type="Proteomes" id="UP001161391"/>
    </source>
</evidence>
<name>A0ABQ5VBA2_9PROT</name>
<dbReference type="PANTHER" id="PTHR12788:SF10">
    <property type="entry name" value="PROTEIN-TYROSINE SULFOTRANSFERASE"/>
    <property type="match status" value="1"/>
</dbReference>
<dbReference type="SMART" id="SM00028">
    <property type="entry name" value="TPR"/>
    <property type="match status" value="3"/>
</dbReference>
<dbReference type="RefSeq" id="WP_284390511.1">
    <property type="nucleotide sequence ID" value="NZ_BSNK01000002.1"/>
</dbReference>
<evidence type="ECO:0000256" key="2">
    <source>
        <dbReference type="PROSITE-ProRule" id="PRU00339"/>
    </source>
</evidence>
<dbReference type="PROSITE" id="PS50005">
    <property type="entry name" value="TPR"/>
    <property type="match status" value="2"/>
</dbReference>
<dbReference type="PANTHER" id="PTHR12788">
    <property type="entry name" value="PROTEIN-TYROSINE SULFOTRANSFERASE 2"/>
    <property type="match status" value="1"/>
</dbReference>
<accession>A0ABQ5VBA2</accession>
<feature type="repeat" description="TPR" evidence="2">
    <location>
        <begin position="36"/>
        <end position="69"/>
    </location>
</feature>
<dbReference type="InterPro" id="IPR019734">
    <property type="entry name" value="TPR_rpt"/>
</dbReference>
<feature type="repeat" description="TPR" evidence="2">
    <location>
        <begin position="104"/>
        <end position="137"/>
    </location>
</feature>
<keyword evidence="4" id="KW-1185">Reference proteome</keyword>
<dbReference type="Pfam" id="PF13181">
    <property type="entry name" value="TPR_8"/>
    <property type="match status" value="2"/>
</dbReference>
<comment type="caution">
    <text evidence="3">The sequence shown here is derived from an EMBL/GenBank/DDBJ whole genome shotgun (WGS) entry which is preliminary data.</text>
</comment>
<evidence type="ECO:0000256" key="1">
    <source>
        <dbReference type="ARBA" id="ARBA00022679"/>
    </source>
</evidence>
<gene>
    <name evidence="3" type="ORF">GCM10007853_21460</name>
</gene>
<dbReference type="EMBL" id="BSNK01000002">
    <property type="protein sequence ID" value="GLQ24272.1"/>
    <property type="molecule type" value="Genomic_DNA"/>
</dbReference>
<keyword evidence="1" id="KW-0808">Transferase</keyword>
<evidence type="ECO:0000313" key="3">
    <source>
        <dbReference type="EMBL" id="GLQ24272.1"/>
    </source>
</evidence>
<dbReference type="InterPro" id="IPR011990">
    <property type="entry name" value="TPR-like_helical_dom_sf"/>
</dbReference>
<dbReference type="Gene3D" id="3.40.50.300">
    <property type="entry name" value="P-loop containing nucleotide triphosphate hydrolases"/>
    <property type="match status" value="1"/>
</dbReference>
<dbReference type="SUPFAM" id="SSF52540">
    <property type="entry name" value="P-loop containing nucleoside triphosphate hydrolases"/>
    <property type="match status" value="1"/>
</dbReference>
<dbReference type="Pfam" id="PF13469">
    <property type="entry name" value="Sulfotransfer_3"/>
    <property type="match status" value="1"/>
</dbReference>
<reference evidence="3" key="2">
    <citation type="submission" date="2023-01" db="EMBL/GenBank/DDBJ databases">
        <title>Draft genome sequence of Algimonas ampicilliniresistens strain NBRC 108219.</title>
        <authorList>
            <person name="Sun Q."/>
            <person name="Mori K."/>
        </authorList>
    </citation>
    <scope>NUCLEOTIDE SEQUENCE</scope>
    <source>
        <strain evidence="3">NBRC 108219</strain>
    </source>
</reference>
<dbReference type="SUPFAM" id="SSF48452">
    <property type="entry name" value="TPR-like"/>
    <property type="match status" value="1"/>
</dbReference>